<organism evidence="1 3">
    <name type="scientific">Heyndrickxia ginsengihumi</name>
    <dbReference type="NCBI Taxonomy" id="363870"/>
    <lineage>
        <taxon>Bacteria</taxon>
        <taxon>Bacillati</taxon>
        <taxon>Bacillota</taxon>
        <taxon>Bacilli</taxon>
        <taxon>Bacillales</taxon>
        <taxon>Bacillaceae</taxon>
        <taxon>Heyndrickxia</taxon>
    </lineage>
</organism>
<dbReference type="Proteomes" id="UP000476934">
    <property type="component" value="Unassembled WGS sequence"/>
</dbReference>
<comment type="caution">
    <text evidence="1">The sequence shown here is derived from an EMBL/GenBank/DDBJ whole genome shotgun (WGS) entry which is preliminary data.</text>
</comment>
<keyword evidence="2" id="KW-0449">Lipoprotein</keyword>
<dbReference type="InterPro" id="IPR019076">
    <property type="entry name" value="Spore_lipoprot_YhcN/YlaJ-like"/>
</dbReference>
<gene>
    <name evidence="2" type="ORF">G4D61_16530</name>
    <name evidence="1" type="ORF">NG54_16885</name>
</gene>
<proteinExistence type="predicted"/>
<reference evidence="2 4" key="2">
    <citation type="submission" date="2020-02" db="EMBL/GenBank/DDBJ databases">
        <authorList>
            <person name="Feng H."/>
        </authorList>
    </citation>
    <scope>NUCLEOTIDE SEQUENCE [LARGE SCALE GENOMIC DNA]</scope>
    <source>
        <strain evidence="2 4">Gsoil 114</strain>
    </source>
</reference>
<dbReference type="Proteomes" id="UP000030588">
    <property type="component" value="Unassembled WGS sequence"/>
</dbReference>
<dbReference type="InterPro" id="IPR014247">
    <property type="entry name" value="Spore_lipoprot_YhcN/YlaJ"/>
</dbReference>
<dbReference type="AlphaFoldDB" id="A0A0A6V847"/>
<dbReference type="RefSeq" id="WP_025731192.1">
    <property type="nucleotide sequence ID" value="NZ_JAAIWK010000038.1"/>
</dbReference>
<dbReference type="EMBL" id="JRUN01000081">
    <property type="protein sequence ID" value="KHD84235.1"/>
    <property type="molecule type" value="Genomic_DNA"/>
</dbReference>
<keyword evidence="4" id="KW-1185">Reference proteome</keyword>
<dbReference type="EMBL" id="JAAIWK010000038">
    <property type="protein sequence ID" value="NEY21532.1"/>
    <property type="molecule type" value="Genomic_DNA"/>
</dbReference>
<protein>
    <submittedName>
        <fullName evidence="1">Sporulation protein</fullName>
    </submittedName>
    <submittedName>
        <fullName evidence="2">YhcN/YlaJ family sporulation lipoprotein</fullName>
    </submittedName>
</protein>
<evidence type="ECO:0000313" key="2">
    <source>
        <dbReference type="EMBL" id="NEY21532.1"/>
    </source>
</evidence>
<evidence type="ECO:0000313" key="1">
    <source>
        <dbReference type="EMBL" id="KHD84235.1"/>
    </source>
</evidence>
<dbReference type="NCBIfam" id="TIGR02898">
    <property type="entry name" value="spore_YhcN_YlaJ"/>
    <property type="match status" value="1"/>
</dbReference>
<dbReference type="GO" id="GO:0030435">
    <property type="term" value="P:sporulation resulting in formation of a cellular spore"/>
    <property type="evidence" value="ECO:0007669"/>
    <property type="project" value="InterPro"/>
</dbReference>
<dbReference type="OrthoDB" id="1707228at2"/>
<dbReference type="STRING" id="363870.NG54_16885"/>
<reference evidence="2 4" key="3">
    <citation type="submission" date="2020-03" db="EMBL/GenBank/DDBJ databases">
        <title>Bacillus aquiflavi sp. nov., isolated from yellow water of strong flavor Chinese baijiu in Yibin region of China.</title>
        <authorList>
            <person name="Xie J."/>
        </authorList>
    </citation>
    <scope>NUCLEOTIDE SEQUENCE [LARGE SCALE GENOMIC DNA]</scope>
    <source>
        <strain evidence="2 4">Gsoil 114</strain>
    </source>
</reference>
<evidence type="ECO:0000313" key="3">
    <source>
        <dbReference type="Proteomes" id="UP000030588"/>
    </source>
</evidence>
<accession>A0A0A6V847</accession>
<reference evidence="1 3" key="1">
    <citation type="submission" date="2014-10" db="EMBL/GenBank/DDBJ databases">
        <title>Draft genome of phytase producing Bacillus ginsengihumi strain M2.11.</title>
        <authorList>
            <person name="Toymentseva A."/>
            <person name="Boulygina E.A."/>
            <person name="Kazakov S.V."/>
            <person name="Kayumov I."/>
            <person name="Suleimanova A.D."/>
            <person name="Mardanova A.M."/>
            <person name="Maria S.N."/>
            <person name="Sergey M.Y."/>
            <person name="Sharipova M.R."/>
        </authorList>
    </citation>
    <scope>NUCLEOTIDE SEQUENCE [LARGE SCALE GENOMIC DNA]</scope>
    <source>
        <strain evidence="1 3">M2.11</strain>
    </source>
</reference>
<name>A0A0A6V847_9BACI</name>
<dbReference type="Pfam" id="PF09580">
    <property type="entry name" value="Spore_YhcN_YlaJ"/>
    <property type="match status" value="1"/>
</dbReference>
<evidence type="ECO:0000313" key="4">
    <source>
        <dbReference type="Proteomes" id="UP000476934"/>
    </source>
</evidence>
<sequence>MNLTKILLSIGLTSTLLVGCGTNNGKSGVNDNNNTRPVRYTPNDNNDIRYNNVRYNNPNYNNGVNNTNDNTPLDTRNGNGVNGVNNNNNNNNNRMAVADKVADRVADLKEVDRANVIVTDHTAYVAVLLSNKANNDKLTMKLKNKISKVVKKADKSVNNVYISENPDFFDQMNDYAKDIRSGRPVSGLFNQFNDMIQRVFPNGAR</sequence>
<dbReference type="PROSITE" id="PS51257">
    <property type="entry name" value="PROKAR_LIPOPROTEIN"/>
    <property type="match status" value="1"/>
</dbReference>